<evidence type="ECO:0000256" key="4">
    <source>
        <dbReference type="ARBA" id="ARBA00060634"/>
    </source>
</evidence>
<gene>
    <name evidence="6" type="ORF">EGT71_12245</name>
</gene>
<proteinExistence type="inferred from homology"/>
<evidence type="ECO:0000256" key="3">
    <source>
        <dbReference type="ARBA" id="ARBA00055068"/>
    </source>
</evidence>
<name>A0A3R9FUY9_9ENTR</name>
<dbReference type="SUPFAM" id="SSF52317">
    <property type="entry name" value="Class I glutamine amidotransferase-like"/>
    <property type="match status" value="1"/>
</dbReference>
<accession>A0A3R9FUY9</accession>
<evidence type="ECO:0000256" key="2">
    <source>
        <dbReference type="ARBA" id="ARBA00052718"/>
    </source>
</evidence>
<reference evidence="6 7" key="1">
    <citation type="submission" date="2018-10" db="EMBL/GenBank/DDBJ databases">
        <title>Transmission dynamics of multidrug resistant bacteria on intensive care unit surfaces.</title>
        <authorList>
            <person name="D'Souza A.W."/>
            <person name="Potter R.F."/>
            <person name="Wallace M."/>
            <person name="Shupe A."/>
            <person name="Patel S."/>
            <person name="Sun S."/>
            <person name="Gul D."/>
            <person name="Kwon J.H."/>
            <person name="Andleeb S."/>
            <person name="Burnham C.-A.D."/>
            <person name="Dantas G."/>
        </authorList>
    </citation>
    <scope>NUCLEOTIDE SEQUENCE [LARGE SCALE GENOMIC DNA]</scope>
    <source>
        <strain evidence="6 7">AS_373</strain>
    </source>
</reference>
<dbReference type="FunFam" id="3.40.50.880:FF:000030">
    <property type="entry name" value="Gamma-glutamyl-gamma-aminobutyrate hydrolase PuuD"/>
    <property type="match status" value="1"/>
</dbReference>
<dbReference type="EC" id="3.5.1.94" evidence="5"/>
<dbReference type="InterPro" id="IPR011697">
    <property type="entry name" value="Peptidase_C26"/>
</dbReference>
<evidence type="ECO:0000256" key="1">
    <source>
        <dbReference type="ARBA" id="ARBA00011083"/>
    </source>
</evidence>
<comment type="pathway">
    <text evidence="4">Amine and polyamine degradation; putrescine degradation; 4-aminobutanoate from putrescine: step 4/4.</text>
</comment>
<dbReference type="InterPro" id="IPR044668">
    <property type="entry name" value="PuuD-like"/>
</dbReference>
<dbReference type="EMBL" id="RHXB01000007">
    <property type="protein sequence ID" value="RSE25693.1"/>
    <property type="molecule type" value="Genomic_DNA"/>
</dbReference>
<sequence length="277" mass="30608">MMQSIDLANPRPVVAVICDRISYFQHPVHAVPETYLRALHEAANVMPVLLPVSPEMLDLPTLLSTVDGVMLPGSPSNVAAERYQAEPLPEQTLKDIYRDETVFSLLPQVIEQGIPLLAICRGFQELNVFFGGTLDRAVHERPNALDHREGCHDRPLTCWYEDSHLVEIMPCGLLSTLTRAPHVSVNSLHHQGVSTLGQGLRIEALAPDGLIEAFTASDSPGLVMGLQWHPEMSLGHSPLAQQIFSHYGDACRQRQQFRSSLNFSGDNKNESIRPVAV</sequence>
<dbReference type="GO" id="GO:0005829">
    <property type="term" value="C:cytosol"/>
    <property type="evidence" value="ECO:0007669"/>
    <property type="project" value="TreeGrafter"/>
</dbReference>
<protein>
    <recommendedName>
        <fullName evidence="5">gamma-glutamyl-gamma-aminobutyrate hydrolase</fullName>
        <ecNumber evidence="5">3.5.1.94</ecNumber>
    </recommendedName>
</protein>
<dbReference type="OrthoDB" id="9813383at2"/>
<dbReference type="GO" id="GO:0006598">
    <property type="term" value="P:polyamine catabolic process"/>
    <property type="evidence" value="ECO:0007669"/>
    <property type="project" value="TreeGrafter"/>
</dbReference>
<dbReference type="AlphaFoldDB" id="A0A3R9FUY9"/>
<dbReference type="PANTHER" id="PTHR43235">
    <property type="entry name" value="GLUTAMINE AMIDOTRANSFERASE PB2B2.05-RELATED"/>
    <property type="match status" value="1"/>
</dbReference>
<evidence type="ECO:0000313" key="7">
    <source>
        <dbReference type="Proteomes" id="UP000275331"/>
    </source>
</evidence>
<comment type="caution">
    <text evidence="6">The sequence shown here is derived from an EMBL/GenBank/DDBJ whole genome shotgun (WGS) entry which is preliminary data.</text>
</comment>
<evidence type="ECO:0000313" key="6">
    <source>
        <dbReference type="EMBL" id="RSE25693.1"/>
    </source>
</evidence>
<dbReference type="Pfam" id="PF07722">
    <property type="entry name" value="Peptidase_C26"/>
    <property type="match status" value="1"/>
</dbReference>
<organism evidence="6 7">
    <name type="scientific">Atlantibacter subterraneus</name>
    <dbReference type="NCBI Taxonomy" id="255519"/>
    <lineage>
        <taxon>Bacteria</taxon>
        <taxon>Pseudomonadati</taxon>
        <taxon>Pseudomonadota</taxon>
        <taxon>Gammaproteobacteria</taxon>
        <taxon>Enterobacterales</taxon>
        <taxon>Enterobacteriaceae</taxon>
        <taxon>Atlantibacter</taxon>
    </lineage>
</organism>
<dbReference type="InterPro" id="IPR029062">
    <property type="entry name" value="Class_I_gatase-like"/>
</dbReference>
<comment type="catalytic activity">
    <reaction evidence="2">
        <text>4-(gamma-L-glutamylamino)butanoate + H2O = 4-aminobutanoate + L-glutamate</text>
        <dbReference type="Rhea" id="RHEA:19737"/>
        <dbReference type="ChEBI" id="CHEBI:15377"/>
        <dbReference type="ChEBI" id="CHEBI:29985"/>
        <dbReference type="ChEBI" id="CHEBI:58800"/>
        <dbReference type="ChEBI" id="CHEBI:59888"/>
        <dbReference type="EC" id="3.5.1.94"/>
    </reaction>
</comment>
<dbReference type="Gene3D" id="3.40.50.880">
    <property type="match status" value="1"/>
</dbReference>
<comment type="function">
    <text evidence="3">Involved in the breakdown of putrescine via hydrolysis of the gamma-glutamyl linkage of gamma-glutamyl-gamma-aminobutyrate.</text>
</comment>
<evidence type="ECO:0000256" key="5">
    <source>
        <dbReference type="ARBA" id="ARBA00066788"/>
    </source>
</evidence>
<comment type="similarity">
    <text evidence="1">Belongs to the peptidase C26 family.</text>
</comment>
<dbReference type="Proteomes" id="UP000275331">
    <property type="component" value="Unassembled WGS sequence"/>
</dbReference>
<dbReference type="PANTHER" id="PTHR43235:SF1">
    <property type="entry name" value="GLUTAMINE AMIDOTRANSFERASE PB2B2.05-RELATED"/>
    <property type="match status" value="1"/>
</dbReference>
<dbReference type="GO" id="GO:0033969">
    <property type="term" value="F:gamma-glutamyl-gamma-aminobutyrate hydrolase activity"/>
    <property type="evidence" value="ECO:0007669"/>
    <property type="project" value="UniProtKB-EC"/>
</dbReference>
<dbReference type="PROSITE" id="PS51273">
    <property type="entry name" value="GATASE_TYPE_1"/>
    <property type="match status" value="1"/>
</dbReference>
<keyword evidence="6" id="KW-0378">Hydrolase</keyword>
<dbReference type="CDD" id="cd01745">
    <property type="entry name" value="GATase1_2"/>
    <property type="match status" value="1"/>
</dbReference>